<gene>
    <name evidence="2" type="ORF">NCTC10741_01362</name>
</gene>
<feature type="signal peptide" evidence="1">
    <location>
        <begin position="1"/>
        <end position="25"/>
    </location>
</feature>
<evidence type="ECO:0000256" key="1">
    <source>
        <dbReference type="SAM" id="SignalP"/>
    </source>
</evidence>
<accession>A0A3P8KQ16</accession>
<dbReference type="Proteomes" id="UP000271626">
    <property type="component" value="Chromosome"/>
</dbReference>
<protein>
    <submittedName>
        <fullName evidence="2">Uncharacterized protein</fullName>
    </submittedName>
</protein>
<keyword evidence="1" id="KW-0732">Signal</keyword>
<organism evidence="2 3">
    <name type="scientific">Tsukamurella paurometabola</name>
    <name type="common">Corynebacterium paurometabolum</name>
    <dbReference type="NCBI Taxonomy" id="2061"/>
    <lineage>
        <taxon>Bacteria</taxon>
        <taxon>Bacillati</taxon>
        <taxon>Actinomycetota</taxon>
        <taxon>Actinomycetes</taxon>
        <taxon>Mycobacteriales</taxon>
        <taxon>Tsukamurellaceae</taxon>
        <taxon>Tsukamurella</taxon>
    </lineage>
</organism>
<dbReference type="RefSeq" id="WP_126195535.1">
    <property type="nucleotide sequence ID" value="NZ_CP085954.1"/>
</dbReference>
<proteinExistence type="predicted"/>
<name>A0A3P8KQ16_TSUPA</name>
<dbReference type="AlphaFoldDB" id="A0A3P8KQ16"/>
<feature type="chain" id="PRO_5018253161" evidence="1">
    <location>
        <begin position="26"/>
        <end position="156"/>
    </location>
</feature>
<dbReference type="OrthoDB" id="4381663at2"/>
<dbReference type="EMBL" id="LR131273">
    <property type="protein sequence ID" value="VDR38247.1"/>
    <property type="molecule type" value="Genomic_DNA"/>
</dbReference>
<reference evidence="2 3" key="1">
    <citation type="submission" date="2018-12" db="EMBL/GenBank/DDBJ databases">
        <authorList>
            <consortium name="Pathogen Informatics"/>
        </authorList>
    </citation>
    <scope>NUCLEOTIDE SEQUENCE [LARGE SCALE GENOMIC DNA]</scope>
    <source>
        <strain evidence="2 3">NCTC10741</strain>
    </source>
</reference>
<evidence type="ECO:0000313" key="3">
    <source>
        <dbReference type="Proteomes" id="UP000271626"/>
    </source>
</evidence>
<evidence type="ECO:0000313" key="2">
    <source>
        <dbReference type="EMBL" id="VDR38247.1"/>
    </source>
</evidence>
<sequence length="156" mass="16749">MLSRVTAALTSTAAVAVLAPAVTHAAPAPGDEATARRIACEQYAVGAATIDYRNLAPWRANLVRGTSPELRAKLESSADAMNQTLQPLRWVSTGRLAGAEVRHVGNDVWKARCFVAVRGTNAQAPQSRDVVTVYDVTLDKKRNWQIIDAGGDPTRK</sequence>